<feature type="transmembrane region" description="Helical" evidence="5">
    <location>
        <begin position="199"/>
        <end position="219"/>
    </location>
</feature>
<dbReference type="PATRIC" id="fig|246787.4.peg.1770"/>
<dbReference type="EMBL" id="JAVSNH010000001">
    <property type="protein sequence ID" value="MDT4510070.1"/>
    <property type="molecule type" value="Genomic_DNA"/>
</dbReference>
<keyword evidence="3 5" id="KW-1133">Transmembrane helix</keyword>
<dbReference type="InterPro" id="IPR011990">
    <property type="entry name" value="TPR-like_helical_dom_sf"/>
</dbReference>
<evidence type="ECO:0000313" key="7">
    <source>
        <dbReference type="EMBL" id="ALJ58973.1"/>
    </source>
</evidence>
<dbReference type="KEGG" id="bcel:BcellWH2_01720"/>
<dbReference type="EMBL" id="CP012801">
    <property type="protein sequence ID" value="ALJ58973.1"/>
    <property type="molecule type" value="Genomic_DNA"/>
</dbReference>
<feature type="transmembrane region" description="Helical" evidence="5">
    <location>
        <begin position="294"/>
        <end position="314"/>
    </location>
</feature>
<evidence type="ECO:0000256" key="5">
    <source>
        <dbReference type="SAM" id="Phobius"/>
    </source>
</evidence>
<feature type="transmembrane region" description="Helical" evidence="5">
    <location>
        <begin position="36"/>
        <end position="57"/>
    </location>
</feature>
<evidence type="ECO:0000259" key="6">
    <source>
        <dbReference type="Pfam" id="PF04932"/>
    </source>
</evidence>
<dbReference type="GO" id="GO:0016874">
    <property type="term" value="F:ligase activity"/>
    <property type="evidence" value="ECO:0007669"/>
    <property type="project" value="UniProtKB-KW"/>
</dbReference>
<dbReference type="Proteomes" id="UP001266995">
    <property type="component" value="Unassembled WGS sequence"/>
</dbReference>
<evidence type="ECO:0000256" key="2">
    <source>
        <dbReference type="ARBA" id="ARBA00022692"/>
    </source>
</evidence>
<evidence type="ECO:0000256" key="1">
    <source>
        <dbReference type="ARBA" id="ARBA00004141"/>
    </source>
</evidence>
<feature type="transmembrane region" description="Helical" evidence="5">
    <location>
        <begin position="141"/>
        <end position="159"/>
    </location>
</feature>
<gene>
    <name evidence="7" type="ORF">BcellWH2_01720</name>
    <name evidence="8" type="ORF">RO785_03630</name>
</gene>
<feature type="transmembrane region" description="Helical" evidence="5">
    <location>
        <begin position="361"/>
        <end position="378"/>
    </location>
</feature>
<dbReference type="Gene3D" id="1.25.40.10">
    <property type="entry name" value="Tetratricopeptide repeat domain"/>
    <property type="match status" value="1"/>
</dbReference>
<reference evidence="8" key="2">
    <citation type="submission" date="2023-08" db="EMBL/GenBank/DDBJ databases">
        <title>Reintroducing virulent viruses to syntetic microbiomes.</title>
        <authorList>
            <person name="Wilde J."/>
            <person name="Boyes R."/>
            <person name="Robinson A.V."/>
            <person name="Daisley B.A."/>
            <person name="Allen-Vercoe E."/>
        </authorList>
    </citation>
    <scope>NUCLEOTIDE SEQUENCE</scope>
    <source>
        <strain evidence="8">225I_12FAA</strain>
    </source>
</reference>
<dbReference type="GO" id="GO:0016020">
    <property type="term" value="C:membrane"/>
    <property type="evidence" value="ECO:0007669"/>
    <property type="project" value="UniProtKB-SubCell"/>
</dbReference>
<dbReference type="PANTHER" id="PTHR37422:SF13">
    <property type="entry name" value="LIPOPOLYSACCHARIDE BIOSYNTHESIS PROTEIN PA4999-RELATED"/>
    <property type="match status" value="1"/>
</dbReference>
<accession>A0A0P0GLN0</accession>
<evidence type="ECO:0000256" key="4">
    <source>
        <dbReference type="ARBA" id="ARBA00023136"/>
    </source>
</evidence>
<organism evidence="7 9">
    <name type="scientific">Bacteroides cellulosilyticus</name>
    <dbReference type="NCBI Taxonomy" id="246787"/>
    <lineage>
        <taxon>Bacteria</taxon>
        <taxon>Pseudomonadati</taxon>
        <taxon>Bacteroidota</taxon>
        <taxon>Bacteroidia</taxon>
        <taxon>Bacteroidales</taxon>
        <taxon>Bacteroidaceae</taxon>
        <taxon>Bacteroides</taxon>
    </lineage>
</organism>
<dbReference type="AlphaFoldDB" id="A0A0P0GLN0"/>
<keyword evidence="2 5" id="KW-0812">Transmembrane</keyword>
<evidence type="ECO:0000256" key="3">
    <source>
        <dbReference type="ARBA" id="ARBA00022989"/>
    </source>
</evidence>
<dbReference type="InterPro" id="IPR007016">
    <property type="entry name" value="O-antigen_ligase-rel_domated"/>
</dbReference>
<dbReference type="Proteomes" id="UP000061809">
    <property type="component" value="Chromosome"/>
</dbReference>
<proteinExistence type="predicted"/>
<feature type="transmembrane region" description="Helical" evidence="5">
    <location>
        <begin position="165"/>
        <end position="187"/>
    </location>
</feature>
<comment type="subcellular location">
    <subcellularLocation>
        <location evidence="1">Membrane</location>
        <topology evidence="1">Multi-pass membrane protein</topology>
    </subcellularLocation>
</comment>
<feature type="transmembrane region" description="Helical" evidence="5">
    <location>
        <begin position="112"/>
        <end position="129"/>
    </location>
</feature>
<dbReference type="Pfam" id="PF04932">
    <property type="entry name" value="Wzy_C"/>
    <property type="match status" value="1"/>
</dbReference>
<evidence type="ECO:0000313" key="9">
    <source>
        <dbReference type="Proteomes" id="UP000061809"/>
    </source>
</evidence>
<feature type="transmembrane region" description="Helical" evidence="5">
    <location>
        <begin position="326"/>
        <end position="355"/>
    </location>
</feature>
<dbReference type="RefSeq" id="WP_044096303.1">
    <property type="nucleotide sequence ID" value="NZ_CAXSKE010000011.1"/>
</dbReference>
<dbReference type="SUPFAM" id="SSF48452">
    <property type="entry name" value="TPR-like"/>
    <property type="match status" value="1"/>
</dbReference>
<dbReference type="Pfam" id="PF12895">
    <property type="entry name" value="ANAPC3"/>
    <property type="match status" value="1"/>
</dbReference>
<protein>
    <submittedName>
        <fullName evidence="7 8">O-Antigen ligase</fullName>
    </submittedName>
</protein>
<dbReference type="PANTHER" id="PTHR37422">
    <property type="entry name" value="TEICHURONIC ACID BIOSYNTHESIS PROTEIN TUAE"/>
    <property type="match status" value="1"/>
</dbReference>
<dbReference type="InterPro" id="IPR051533">
    <property type="entry name" value="WaaL-like"/>
</dbReference>
<reference evidence="7 9" key="1">
    <citation type="journal article" date="2015" name="Science">
        <title>Genetic determinants of in vivo fitness and diet responsiveness in multiple human gut Bacteroides.</title>
        <authorList>
            <person name="Wu M."/>
            <person name="McNulty N.P."/>
            <person name="Rodionov D.A."/>
            <person name="Khoroshkin M.S."/>
            <person name="Griffin N.W."/>
            <person name="Cheng J."/>
            <person name="Latreille P."/>
            <person name="Kerstetter R.A."/>
            <person name="Terrapon N."/>
            <person name="Henrissat B."/>
            <person name="Osterman A.L."/>
            <person name="Gordon J.I."/>
        </authorList>
    </citation>
    <scope>NUCLEOTIDE SEQUENCE [LARGE SCALE GENOMIC DNA]</scope>
    <source>
        <strain evidence="7 9">WH2</strain>
    </source>
</reference>
<sequence>MNNVGKIVLLTSLLPIIGIEYILPSGIIGGDLIEQWNYVAIASLISLIAFIFYFYFSGKEDCFHFLGNVIIWGIIISISIEAIWGLLQLYGYLPSFHSVFKVTGTFFNPAPYSGYLALGGPLCLNELLVLRKEKNKSFLKLYSYCFLIFVLLLIVVVLPCGMSRSAWISTIFSSLFVLEMHYSFYSSLKNVWLKGPNKVFCLILVALILLLCIGGYLFFLKKDSALGRLFMWKIECRAIAQKPLLGYGANSFAHTYKITQEDYFSSELFSEEEEFVAGVVKYAFNEYFQMAIEYGLPVLFLYIGFCVYGVYIGIKNKRYGICGGIISFMIFSFSSYPLHLPVLFSSFLLLLLAAIAKHDKAFLWLYVFLFSSLVFLNYKPYESEAYNHWRRSEIYWVNDGRQALIEYEKLYPLLGNNASFLFKYGFCLYRNKRYEEAIECLKEAELLSCDPMILNVIGRCYQLQHKYEEAEYWYIRSTHFLPNRIYPYYLLAKLYAEPDYYNSTELNRMKDIVLFKEPKVYSKAIEEMREEIQRLK</sequence>
<feature type="transmembrane region" description="Helical" evidence="5">
    <location>
        <begin position="7"/>
        <end position="30"/>
    </location>
</feature>
<evidence type="ECO:0000313" key="8">
    <source>
        <dbReference type="EMBL" id="MDT4510070.1"/>
    </source>
</evidence>
<keyword evidence="4 5" id="KW-0472">Membrane</keyword>
<name>A0A0P0GLN0_9BACE</name>
<keyword evidence="7" id="KW-0436">Ligase</keyword>
<feature type="transmembrane region" description="Helical" evidence="5">
    <location>
        <begin position="69"/>
        <end position="92"/>
    </location>
</feature>
<feature type="domain" description="O-antigen ligase-related" evidence="6">
    <location>
        <begin position="149"/>
        <end position="303"/>
    </location>
</feature>